<feature type="compositionally biased region" description="Pro residues" evidence="1">
    <location>
        <begin position="25"/>
        <end position="37"/>
    </location>
</feature>
<gene>
    <name evidence="3" type="ORF">Q760_03445</name>
</gene>
<evidence type="ECO:0000313" key="4">
    <source>
        <dbReference type="Proteomes" id="UP000029833"/>
    </source>
</evidence>
<organism evidence="3 4">
    <name type="scientific">Cellulomonas cellasea DSM 20118</name>
    <dbReference type="NCBI Taxonomy" id="1408250"/>
    <lineage>
        <taxon>Bacteria</taxon>
        <taxon>Bacillati</taxon>
        <taxon>Actinomycetota</taxon>
        <taxon>Actinomycetes</taxon>
        <taxon>Micrococcales</taxon>
        <taxon>Cellulomonadaceae</taxon>
        <taxon>Cellulomonas</taxon>
    </lineage>
</organism>
<evidence type="ECO:0000313" key="3">
    <source>
        <dbReference type="EMBL" id="KGM01159.1"/>
    </source>
</evidence>
<dbReference type="Proteomes" id="UP000029833">
    <property type="component" value="Unassembled WGS sequence"/>
</dbReference>
<name>A0A0A0B5Q8_9CELL</name>
<keyword evidence="4" id="KW-1185">Reference proteome</keyword>
<feature type="region of interest" description="Disordered" evidence="1">
    <location>
        <begin position="1"/>
        <end position="49"/>
    </location>
</feature>
<dbReference type="AlphaFoldDB" id="A0A0A0B5Q8"/>
<keyword evidence="2" id="KW-1133">Transmembrane helix</keyword>
<evidence type="ECO:0000256" key="1">
    <source>
        <dbReference type="SAM" id="MobiDB-lite"/>
    </source>
</evidence>
<evidence type="ECO:0000256" key="2">
    <source>
        <dbReference type="SAM" id="Phobius"/>
    </source>
</evidence>
<keyword evidence="2" id="KW-0472">Membrane</keyword>
<dbReference type="EMBL" id="AXNT01000128">
    <property type="protein sequence ID" value="KGM01159.1"/>
    <property type="molecule type" value="Genomic_DNA"/>
</dbReference>
<feature type="transmembrane region" description="Helical" evidence="2">
    <location>
        <begin position="56"/>
        <end position="80"/>
    </location>
</feature>
<accession>A0A0A0B5Q8</accession>
<keyword evidence="2" id="KW-0812">Transmembrane</keyword>
<comment type="caution">
    <text evidence="3">The sequence shown here is derived from an EMBL/GenBank/DDBJ whole genome shotgun (WGS) entry which is preliminary data.</text>
</comment>
<sequence>MPGTGGARYRPQVSTPVPQHGTNPTPHPTPHPVPQPPAGSRSAAPAAPRSTRGAKVLTFSGAFVLLLTLALSIGVARVFLGLLPLGVVTSAGEPGPAVVASLDAPGAAEVELAADRYAVYVAQPSSGGDADDAVGLATDLLVSASDGTVVDTSRGTQVTMTTGGGGVTAHTVASFTITEPGTYTVIAPATEDGSPATVLLAPDQDFAPFFAGIFGSILGVFLAIGLGLLGVLMLAGGIVWWVLARRTRLPSADLPQADGRLPGAPAV</sequence>
<feature type="transmembrane region" description="Helical" evidence="2">
    <location>
        <begin position="209"/>
        <end position="242"/>
    </location>
</feature>
<feature type="compositionally biased region" description="Low complexity" evidence="1">
    <location>
        <begin position="38"/>
        <end position="49"/>
    </location>
</feature>
<dbReference type="STRING" id="1408250.Q760_03445"/>
<proteinExistence type="predicted"/>
<reference evidence="3 4" key="1">
    <citation type="submission" date="2013-10" db="EMBL/GenBank/DDBJ databases">
        <authorList>
            <person name="Wang G."/>
            <person name="Zhuang W."/>
        </authorList>
    </citation>
    <scope>NUCLEOTIDE SEQUENCE [LARGE SCALE GENOMIC DNA]</scope>
    <source>
        <strain evidence="3 4">DSM 20118</strain>
    </source>
</reference>
<protein>
    <submittedName>
        <fullName evidence="3">Uncharacterized protein</fullName>
    </submittedName>
</protein>